<organism evidence="6 7">
    <name type="scientific">Thermaerobacter composti</name>
    <dbReference type="NCBI Taxonomy" id="554949"/>
    <lineage>
        <taxon>Bacteria</taxon>
        <taxon>Bacillati</taxon>
        <taxon>Bacillota</taxon>
        <taxon>Clostridia</taxon>
        <taxon>Eubacteriales</taxon>
        <taxon>Clostridiales Family XVII. Incertae Sedis</taxon>
        <taxon>Thermaerobacter</taxon>
    </lineage>
</organism>
<evidence type="ECO:0000259" key="5">
    <source>
        <dbReference type="Pfam" id="PF00149"/>
    </source>
</evidence>
<reference evidence="6 7" key="1">
    <citation type="submission" date="2023-08" db="EMBL/GenBank/DDBJ databases">
        <title>Genome sequence of Thermaerobacter compostii strain Ins1, a spore-forming filamentous bacterium isolated from a deep geothermal reservoir.</title>
        <authorList>
            <person name="Bregnard D."/>
            <person name="Gonzalez D."/>
            <person name="Junier P."/>
        </authorList>
    </citation>
    <scope>NUCLEOTIDE SEQUENCE [LARGE SCALE GENOMIC DNA]</scope>
    <source>
        <strain evidence="6 7">Ins1</strain>
    </source>
</reference>
<feature type="transmembrane region" description="Helical" evidence="4">
    <location>
        <begin position="83"/>
        <end position="106"/>
    </location>
</feature>
<dbReference type="PANTHER" id="PTHR31302:SF31">
    <property type="entry name" value="PHOSPHODIESTERASE YAEI"/>
    <property type="match status" value="1"/>
</dbReference>
<keyword evidence="2" id="KW-0378">Hydrolase</keyword>
<dbReference type="InterPro" id="IPR029052">
    <property type="entry name" value="Metallo-depent_PP-like"/>
</dbReference>
<dbReference type="Proteomes" id="UP001304683">
    <property type="component" value="Chromosome"/>
</dbReference>
<feature type="compositionally biased region" description="Basic residues" evidence="3">
    <location>
        <begin position="1"/>
        <end position="10"/>
    </location>
</feature>
<evidence type="ECO:0000256" key="1">
    <source>
        <dbReference type="ARBA" id="ARBA00022723"/>
    </source>
</evidence>
<dbReference type="Pfam" id="PF00149">
    <property type="entry name" value="Metallophos"/>
    <property type="match status" value="1"/>
</dbReference>
<evidence type="ECO:0000256" key="3">
    <source>
        <dbReference type="SAM" id="MobiDB-lite"/>
    </source>
</evidence>
<keyword evidence="7" id="KW-1185">Reference proteome</keyword>
<dbReference type="PANTHER" id="PTHR31302">
    <property type="entry name" value="TRANSMEMBRANE PROTEIN WITH METALLOPHOSPHOESTERASE DOMAIN-RELATED"/>
    <property type="match status" value="1"/>
</dbReference>
<dbReference type="EMBL" id="CP132508">
    <property type="protein sequence ID" value="WPD18102.1"/>
    <property type="molecule type" value="Genomic_DNA"/>
</dbReference>
<dbReference type="CDD" id="cd07385">
    <property type="entry name" value="MPP_YkuE_C"/>
    <property type="match status" value="1"/>
</dbReference>
<feature type="region of interest" description="Disordered" evidence="3">
    <location>
        <begin position="1"/>
        <end position="39"/>
    </location>
</feature>
<keyword evidence="4" id="KW-0472">Membrane</keyword>
<protein>
    <submittedName>
        <fullName evidence="6">Metallophosphoesterase</fullName>
    </submittedName>
</protein>
<proteinExistence type="predicted"/>
<dbReference type="Gene3D" id="3.60.21.10">
    <property type="match status" value="1"/>
</dbReference>
<accession>A0ABZ0QKT3</accession>
<feature type="domain" description="Calcineurin-like phosphoesterase" evidence="5">
    <location>
        <begin position="136"/>
        <end position="298"/>
    </location>
</feature>
<evidence type="ECO:0000313" key="6">
    <source>
        <dbReference type="EMBL" id="WPD18102.1"/>
    </source>
</evidence>
<keyword evidence="1" id="KW-0479">Metal-binding</keyword>
<keyword evidence="4" id="KW-0812">Transmembrane</keyword>
<sequence length="359" mass="37787">MRGPAARRPRTGGGPPAGSQAPTAGRRGSGRRLGVRGAARRPGTAVAALGLATVAATSLPGGAPSPAAAGAGSPAADPTLAPPVAFLAGVAMLVLGWALLVEPVWLRRRAFRLPLAGGPPRPLPAARGGRPVRRGLRLVHLTDLHAPLYRVDEGALLDQVAAWDPDAVVVTGDLAEGPHLPARRGVDLLATLARRWPVYLVPGNHDHLYGWPALRRELEAAGIRVLVNRGVVLRSGAVAVFLAGVDDPHTGRDRLDRALAGAPRDLPAVVLAHAPAARLRQEAAARRVRLVLAGHTHGGQVRLPLVGALWIPGQGWLPRYDRGWFDIGGTWWYIATGLGTPKPWVRLLCRPEVVLVELA</sequence>
<dbReference type="RefSeq" id="WP_318749978.1">
    <property type="nucleotide sequence ID" value="NZ_CP132508.1"/>
</dbReference>
<dbReference type="InterPro" id="IPR051158">
    <property type="entry name" value="Metallophosphoesterase_sf"/>
</dbReference>
<feature type="transmembrane region" description="Helical" evidence="4">
    <location>
        <begin position="45"/>
        <end position="63"/>
    </location>
</feature>
<evidence type="ECO:0000313" key="7">
    <source>
        <dbReference type="Proteomes" id="UP001304683"/>
    </source>
</evidence>
<dbReference type="InterPro" id="IPR004843">
    <property type="entry name" value="Calcineurin-like_PHP"/>
</dbReference>
<name>A0ABZ0QKT3_9FIRM</name>
<evidence type="ECO:0000256" key="2">
    <source>
        <dbReference type="ARBA" id="ARBA00022801"/>
    </source>
</evidence>
<evidence type="ECO:0000256" key="4">
    <source>
        <dbReference type="SAM" id="Phobius"/>
    </source>
</evidence>
<keyword evidence="4" id="KW-1133">Transmembrane helix</keyword>
<dbReference type="SUPFAM" id="SSF56300">
    <property type="entry name" value="Metallo-dependent phosphatases"/>
    <property type="match status" value="1"/>
</dbReference>
<gene>
    <name evidence="6" type="ORF">Q5761_06810</name>
</gene>